<dbReference type="Pfam" id="PF14855">
    <property type="entry name" value="PapJ"/>
    <property type="match status" value="1"/>
</dbReference>
<dbReference type="RefSeq" id="WP_024167770.1">
    <property type="nucleotide sequence ID" value="NZ_BDRO01000056.1"/>
</dbReference>
<dbReference type="AlphaFoldDB" id="A0A0E3MV08"/>
<name>A0A0E3MV08_ECOLX</name>
<accession>A0A0E3MV08</accession>
<reference evidence="1" key="1">
    <citation type="journal article" date="2015" name="Int. J. Med. Microbiol.">
        <title>Heterogenic virulence in a diarrheagenic Escherichia coli: evidence for an EPEC expressing heat-labile toxin of ETEC.</title>
        <authorList>
            <person name="Dutta S."/>
            <person name="Pazhani G.P."/>
            <person name="Nataro J.P."/>
            <person name="Ramamurthy T."/>
        </authorList>
    </citation>
    <scope>NUCLEOTIDE SEQUENCE</scope>
    <source>
        <strain evidence="1">639</strain>
        <plasmid evidence="1">unnamed</plasmid>
    </source>
</reference>
<dbReference type="EMBL" id="KJ716874">
    <property type="protein sequence ID" value="AKA87301.1"/>
    <property type="molecule type" value="Genomic_DNA"/>
</dbReference>
<keyword evidence="1" id="KW-0614">Plasmid</keyword>
<geneLocation type="plasmid" evidence="1">
    <name>unnamed</name>
</geneLocation>
<organism evidence="1">
    <name type="scientific">Escherichia coli</name>
    <dbReference type="NCBI Taxonomy" id="562"/>
    <lineage>
        <taxon>Bacteria</taxon>
        <taxon>Pseudomonadati</taxon>
        <taxon>Pseudomonadota</taxon>
        <taxon>Gammaproteobacteria</taxon>
        <taxon>Enterobacterales</taxon>
        <taxon>Enterobacteriaceae</taxon>
        <taxon>Escherichia</taxon>
    </lineage>
</organism>
<proteinExistence type="predicted"/>
<evidence type="ECO:0000313" key="1">
    <source>
        <dbReference type="EMBL" id="AKA87301.1"/>
    </source>
</evidence>
<dbReference type="InterPro" id="IPR029224">
    <property type="entry name" value="PapJ"/>
</dbReference>
<sequence length="186" mass="20906">MKLVAARVFLAVLMAGYIVNNVLYANERVKQEEFLHVDETRHQWVNERNGRTGMLVVSGALLSSPCTLETNEIDLHKDMQPQGMLERYLFKLKLVGCGDGDAKTQASRDKTIATQSALLYNRKGGQPAEQKMLSNGKVALENGQNHLIYYMSKNQRQTLVSQHRSDHTHMAPLANSALLHLLLGYE</sequence>
<protein>
    <submittedName>
        <fullName evidence="1">Uncharacterized protein</fullName>
    </submittedName>
</protein>